<evidence type="ECO:0000256" key="3">
    <source>
        <dbReference type="ARBA" id="ARBA00022723"/>
    </source>
</evidence>
<organism evidence="6 7">
    <name type="scientific">Seinonella peptonophila</name>
    <dbReference type="NCBI Taxonomy" id="112248"/>
    <lineage>
        <taxon>Bacteria</taxon>
        <taxon>Bacillati</taxon>
        <taxon>Bacillota</taxon>
        <taxon>Bacilli</taxon>
        <taxon>Bacillales</taxon>
        <taxon>Thermoactinomycetaceae</taxon>
        <taxon>Seinonella</taxon>
    </lineage>
</organism>
<dbReference type="OrthoDB" id="7055795at2"/>
<dbReference type="Proteomes" id="UP000184476">
    <property type="component" value="Unassembled WGS sequence"/>
</dbReference>
<gene>
    <name evidence="6" type="ORF">SAMN05444392_101196</name>
</gene>
<sequence length="312" mass="35929">MIIEQQSSIHITQYLNRIMEEDHTPSYQRIWIDKYHGTTIFNPQQIAELTVKQKEEPRRADQRYVRTLGPDPKTKQWCQTLNDLLLQSREPHPNSHGLEKGRNTSTYIEPHRTQKKVLSVSLYNAFSSVGKKRVTSIARHLLGIEGNAATFFGEIATKHGKLNLGNPLAPQLLNIQAYKMDRYLTDFVRKYGLEYSRFLDELTFSSAYFIQTETIAKIKRIISRCGWMIDNETVNIQSGNHFIIAGHVVVPREGVVREKKEHRKEATNTIPSINQSHTNQANKALKTLTNPSDRLSREKGLIRNLKGLLNRK</sequence>
<dbReference type="PRINTS" id="PR00866">
    <property type="entry name" value="RNADNAPOLMS"/>
</dbReference>
<accession>A0A1M4SXX9</accession>
<evidence type="ECO:0000256" key="5">
    <source>
        <dbReference type="ARBA" id="ARBA00022918"/>
    </source>
</evidence>
<keyword evidence="7" id="KW-1185">Reference proteome</keyword>
<keyword evidence="4" id="KW-0460">Magnesium</keyword>
<name>A0A1M4SXX9_9BACL</name>
<evidence type="ECO:0008006" key="8">
    <source>
        <dbReference type="Google" id="ProtNLM"/>
    </source>
</evidence>
<dbReference type="RefSeq" id="WP_073150531.1">
    <property type="nucleotide sequence ID" value="NZ_FQVL01000001.1"/>
</dbReference>
<proteinExistence type="predicted"/>
<dbReference type="AlphaFoldDB" id="A0A1M4SXX9"/>
<dbReference type="GO" id="GO:0003723">
    <property type="term" value="F:RNA binding"/>
    <property type="evidence" value="ECO:0007669"/>
    <property type="project" value="InterPro"/>
</dbReference>
<dbReference type="InterPro" id="IPR000123">
    <property type="entry name" value="Reverse_transcriptase_msDNA"/>
</dbReference>
<evidence type="ECO:0000256" key="1">
    <source>
        <dbReference type="ARBA" id="ARBA00022679"/>
    </source>
</evidence>
<reference evidence="6" key="1">
    <citation type="submission" date="2016-11" db="EMBL/GenBank/DDBJ databases">
        <authorList>
            <person name="Jaros S."/>
            <person name="Januszkiewicz K."/>
            <person name="Wedrychowicz H."/>
        </authorList>
    </citation>
    <scope>NUCLEOTIDE SEQUENCE [LARGE SCALE GENOMIC DNA]</scope>
    <source>
        <strain evidence="6">DSM 44666</strain>
    </source>
</reference>
<dbReference type="GO" id="GO:0003964">
    <property type="term" value="F:RNA-directed DNA polymerase activity"/>
    <property type="evidence" value="ECO:0007669"/>
    <property type="project" value="UniProtKB-KW"/>
</dbReference>
<keyword evidence="1" id="KW-0808">Transferase</keyword>
<dbReference type="EMBL" id="FQVL01000001">
    <property type="protein sequence ID" value="SHE37020.1"/>
    <property type="molecule type" value="Genomic_DNA"/>
</dbReference>
<keyword evidence="2" id="KW-0548">Nucleotidyltransferase</keyword>
<evidence type="ECO:0000256" key="4">
    <source>
        <dbReference type="ARBA" id="ARBA00022842"/>
    </source>
</evidence>
<dbReference type="STRING" id="112248.SAMN05444392_101196"/>
<keyword evidence="3" id="KW-0479">Metal-binding</keyword>
<keyword evidence="5" id="KW-0695">RNA-directed DNA polymerase</keyword>
<protein>
    <recommendedName>
        <fullName evidence="8">Reverse transcriptase (RNA-dependent DNA polymerase)</fullName>
    </recommendedName>
</protein>
<evidence type="ECO:0000313" key="7">
    <source>
        <dbReference type="Proteomes" id="UP000184476"/>
    </source>
</evidence>
<evidence type="ECO:0000313" key="6">
    <source>
        <dbReference type="EMBL" id="SHE37020.1"/>
    </source>
</evidence>
<evidence type="ECO:0000256" key="2">
    <source>
        <dbReference type="ARBA" id="ARBA00022695"/>
    </source>
</evidence>
<dbReference type="GO" id="GO:0046872">
    <property type="term" value="F:metal ion binding"/>
    <property type="evidence" value="ECO:0007669"/>
    <property type="project" value="UniProtKB-KW"/>
</dbReference>